<keyword evidence="6 7" id="KW-0862">Zinc</keyword>
<dbReference type="InterPro" id="IPR049342">
    <property type="entry name" value="TRAF1-6_MATH_dom"/>
</dbReference>
<dbReference type="PANTHER" id="PTHR10131">
    <property type="entry name" value="TNF RECEPTOR ASSOCIATED FACTOR"/>
    <property type="match status" value="1"/>
</dbReference>
<reference evidence="10" key="2">
    <citation type="submission" date="2015-02" db="UniProtKB">
        <authorList>
            <consortium name="EnsemblMetazoa"/>
        </authorList>
    </citation>
    <scope>IDENTIFICATION</scope>
</reference>
<keyword evidence="5 7" id="KW-0863">Zinc-finger</keyword>
<dbReference type="Gene3D" id="2.60.210.10">
    <property type="entry name" value="Apoptosis, Tumor Necrosis Factor Receptor Associated Protein 2, Chain A"/>
    <property type="match status" value="1"/>
</dbReference>
<dbReference type="HOGENOM" id="CLU_021061_4_1_1"/>
<proteinExistence type="predicted"/>
<dbReference type="SUPFAM" id="SSF49599">
    <property type="entry name" value="TRAF domain-like"/>
    <property type="match status" value="1"/>
</dbReference>
<protein>
    <recommendedName>
        <fullName evidence="12">MATH domain-containing protein</fullName>
    </recommendedName>
</protein>
<evidence type="ECO:0000313" key="11">
    <source>
        <dbReference type="Proteomes" id="UP000014500"/>
    </source>
</evidence>
<evidence type="ECO:0000313" key="10">
    <source>
        <dbReference type="EnsemblMetazoa" id="SMAR005619-PA"/>
    </source>
</evidence>
<evidence type="ECO:0000256" key="3">
    <source>
        <dbReference type="ARBA" id="ARBA00022723"/>
    </source>
</evidence>
<dbReference type="OMA" id="ECKNSHI"/>
<dbReference type="InterPro" id="IPR002083">
    <property type="entry name" value="MATH/TRAF_dom"/>
</dbReference>
<dbReference type="STRING" id="126957.T1IWP6"/>
<keyword evidence="2" id="KW-0963">Cytoplasm</keyword>
<evidence type="ECO:0000256" key="5">
    <source>
        <dbReference type="ARBA" id="ARBA00022771"/>
    </source>
</evidence>
<keyword evidence="3 7" id="KW-0479">Metal-binding</keyword>
<keyword evidence="4" id="KW-0677">Repeat</keyword>
<evidence type="ECO:0000256" key="1">
    <source>
        <dbReference type="ARBA" id="ARBA00004496"/>
    </source>
</evidence>
<dbReference type="GO" id="GO:0005737">
    <property type="term" value="C:cytoplasm"/>
    <property type="evidence" value="ECO:0007669"/>
    <property type="project" value="UniProtKB-SubCell"/>
</dbReference>
<dbReference type="PhylomeDB" id="T1IWP6"/>
<evidence type="ECO:0008006" key="12">
    <source>
        <dbReference type="Google" id="ProtNLM"/>
    </source>
</evidence>
<evidence type="ECO:0000256" key="2">
    <source>
        <dbReference type="ARBA" id="ARBA00022490"/>
    </source>
</evidence>
<feature type="zinc finger region" description="TRAF-type" evidence="7">
    <location>
        <begin position="17"/>
        <end position="60"/>
    </location>
</feature>
<organism evidence="10 11">
    <name type="scientific">Strigamia maritima</name>
    <name type="common">European centipede</name>
    <name type="synonym">Geophilus maritimus</name>
    <dbReference type="NCBI Taxonomy" id="126957"/>
    <lineage>
        <taxon>Eukaryota</taxon>
        <taxon>Metazoa</taxon>
        <taxon>Ecdysozoa</taxon>
        <taxon>Arthropoda</taxon>
        <taxon>Myriapoda</taxon>
        <taxon>Chilopoda</taxon>
        <taxon>Pleurostigmophora</taxon>
        <taxon>Geophilomorpha</taxon>
        <taxon>Linotaeniidae</taxon>
        <taxon>Strigamia</taxon>
    </lineage>
</organism>
<dbReference type="GO" id="GO:0008270">
    <property type="term" value="F:zinc ion binding"/>
    <property type="evidence" value="ECO:0007669"/>
    <property type="project" value="UniProtKB-KW"/>
</dbReference>
<dbReference type="Pfam" id="PF02176">
    <property type="entry name" value="zf-TRAF"/>
    <property type="match status" value="1"/>
</dbReference>
<dbReference type="Pfam" id="PF21355">
    <property type="entry name" value="TRAF-mep_MATH"/>
    <property type="match status" value="1"/>
</dbReference>
<dbReference type="EMBL" id="JH431627">
    <property type="status" value="NOT_ANNOTATED_CDS"/>
    <property type="molecule type" value="Genomic_DNA"/>
</dbReference>
<evidence type="ECO:0000259" key="8">
    <source>
        <dbReference type="PROSITE" id="PS50144"/>
    </source>
</evidence>
<feature type="domain" description="TRAF-type" evidence="9">
    <location>
        <begin position="17"/>
        <end position="60"/>
    </location>
</feature>
<comment type="subcellular location">
    <subcellularLocation>
        <location evidence="1">Cytoplasm</location>
    </subcellularLocation>
</comment>
<evidence type="ECO:0000256" key="6">
    <source>
        <dbReference type="ARBA" id="ARBA00022833"/>
    </source>
</evidence>
<dbReference type="PROSITE" id="PS50144">
    <property type="entry name" value="MATH"/>
    <property type="match status" value="1"/>
</dbReference>
<reference evidence="11" key="1">
    <citation type="submission" date="2011-05" db="EMBL/GenBank/DDBJ databases">
        <authorList>
            <person name="Richards S.R."/>
            <person name="Qu J."/>
            <person name="Jiang H."/>
            <person name="Jhangiani S.N."/>
            <person name="Agravi P."/>
            <person name="Goodspeed R."/>
            <person name="Gross S."/>
            <person name="Mandapat C."/>
            <person name="Jackson L."/>
            <person name="Mathew T."/>
            <person name="Pu L."/>
            <person name="Thornton R."/>
            <person name="Saada N."/>
            <person name="Wilczek-Boney K.B."/>
            <person name="Lee S."/>
            <person name="Kovar C."/>
            <person name="Wu Y."/>
            <person name="Scherer S.E."/>
            <person name="Worley K.C."/>
            <person name="Muzny D.M."/>
            <person name="Gibbs R."/>
        </authorList>
    </citation>
    <scope>NUCLEOTIDE SEQUENCE</scope>
    <source>
        <strain evidence="11">Brora</strain>
    </source>
</reference>
<dbReference type="InterPro" id="IPR013083">
    <property type="entry name" value="Znf_RING/FYVE/PHD"/>
</dbReference>
<dbReference type="InterPro" id="IPR001293">
    <property type="entry name" value="Znf_TRAF"/>
</dbReference>
<dbReference type="AlphaFoldDB" id="T1IWP6"/>
<feature type="domain" description="MATH" evidence="8">
    <location>
        <begin position="243"/>
        <end position="385"/>
    </location>
</feature>
<dbReference type="SMART" id="SM00061">
    <property type="entry name" value="MATH"/>
    <property type="match status" value="1"/>
</dbReference>
<accession>T1IWP6</accession>
<dbReference type="PROSITE" id="PS50145">
    <property type="entry name" value="ZF_TRAF"/>
    <property type="match status" value="1"/>
</dbReference>
<evidence type="ECO:0000256" key="7">
    <source>
        <dbReference type="PROSITE-ProRule" id="PRU00207"/>
    </source>
</evidence>
<dbReference type="PANTHER" id="PTHR10131:SF94">
    <property type="entry name" value="TNF RECEPTOR-ASSOCIATED FACTOR 4"/>
    <property type="match status" value="1"/>
</dbReference>
<dbReference type="GO" id="GO:0043122">
    <property type="term" value="P:regulation of canonical NF-kappaB signal transduction"/>
    <property type="evidence" value="ECO:0007669"/>
    <property type="project" value="TreeGrafter"/>
</dbReference>
<dbReference type="Proteomes" id="UP000014500">
    <property type="component" value="Unassembled WGS sequence"/>
</dbReference>
<evidence type="ECO:0000259" key="9">
    <source>
        <dbReference type="PROSITE" id="PS50145"/>
    </source>
</evidence>
<dbReference type="eggNOG" id="KOG0297">
    <property type="taxonomic scope" value="Eukaryota"/>
</dbReference>
<dbReference type="InterPro" id="IPR008974">
    <property type="entry name" value="TRAF-like"/>
</dbReference>
<sequence>MSFCGNSDNSVKLSTLITCPQGCKMQIHLEQIPSHLQNECPYRCIFCLFCKTPTLYINLQKHMEECKAVPRHFTRVEEPTVGEQIKSIKSCQSTGTCDCNQSKEYQKQVKLEKKYNIVEKELSVLQTQLCQKANAFPGTEESKVNYNADNNQPNFSTLEQLVKKIKKVSAFLKNLEDDVSTTKDTIYKKLNEQTTQMKKFTDYVFELLDNANKSMILTLQKQQTELMKHNTHLQHLECKNSHIGVHVWKVKKFSRLQQEVKHGHCQKITSLPFYTNEYGYKLCLEMNPNGDASGEYLSLALCIMRGGYDAILKWPVTYKATFILLDQLEGKQPFEATLHSVPEPKYVNRPTSDKNSALTFLQFFLIEDLHPHYLINDQLFVKAVVTFLNDSDVSCGSMPQVQN</sequence>
<evidence type="ECO:0000256" key="4">
    <source>
        <dbReference type="ARBA" id="ARBA00022737"/>
    </source>
</evidence>
<keyword evidence="11" id="KW-1185">Reference proteome</keyword>
<name>T1IWP6_STRMM</name>
<dbReference type="Gene3D" id="3.30.40.10">
    <property type="entry name" value="Zinc/RING finger domain, C3HC4 (zinc finger)"/>
    <property type="match status" value="1"/>
</dbReference>
<dbReference type="EnsemblMetazoa" id="SMAR005619-RA">
    <property type="protein sequence ID" value="SMAR005619-PA"/>
    <property type="gene ID" value="SMAR005619"/>
</dbReference>